<dbReference type="AlphaFoldDB" id="A0A1I7S846"/>
<organism evidence="3 5">
    <name type="scientific">Bursaphelenchus xylophilus</name>
    <name type="common">Pinewood nematode worm</name>
    <name type="synonym">Aphelenchoides xylophilus</name>
    <dbReference type="NCBI Taxonomy" id="6326"/>
    <lineage>
        <taxon>Eukaryota</taxon>
        <taxon>Metazoa</taxon>
        <taxon>Ecdysozoa</taxon>
        <taxon>Nematoda</taxon>
        <taxon>Chromadorea</taxon>
        <taxon>Rhabditida</taxon>
        <taxon>Tylenchina</taxon>
        <taxon>Tylenchomorpha</taxon>
        <taxon>Aphelenchoidea</taxon>
        <taxon>Aphelenchoididae</taxon>
        <taxon>Bursaphelenchus</taxon>
    </lineage>
</organism>
<name>A0A1I7S846_BURXY</name>
<dbReference type="WBParaSite" id="BXY_0918900.1">
    <property type="protein sequence ID" value="BXY_0918900.1"/>
    <property type="gene ID" value="BXY_0918900"/>
</dbReference>
<evidence type="ECO:0000313" key="2">
    <source>
        <dbReference type="EMBL" id="CAG9080583.1"/>
    </source>
</evidence>
<evidence type="ECO:0000313" key="1">
    <source>
        <dbReference type="EMBL" id="CAD5208190.1"/>
    </source>
</evidence>
<proteinExistence type="predicted"/>
<gene>
    <name evidence="1" type="ORF">BXYJ_LOCUS426</name>
</gene>
<dbReference type="EMBL" id="CAJFDI010000001">
    <property type="protein sequence ID" value="CAD5208190.1"/>
    <property type="molecule type" value="Genomic_DNA"/>
</dbReference>
<evidence type="ECO:0000313" key="3">
    <source>
        <dbReference type="Proteomes" id="UP000095284"/>
    </source>
</evidence>
<evidence type="ECO:0000313" key="4">
    <source>
        <dbReference type="Proteomes" id="UP000659654"/>
    </source>
</evidence>
<reference evidence="5" key="1">
    <citation type="submission" date="2016-11" db="UniProtKB">
        <authorList>
            <consortium name="WormBaseParasite"/>
        </authorList>
    </citation>
    <scope>IDENTIFICATION</scope>
</reference>
<protein>
    <submittedName>
        <fullName evidence="1">(pine wood nematode) hypothetical protein</fullName>
    </submittedName>
</protein>
<evidence type="ECO:0000313" key="5">
    <source>
        <dbReference type="WBParaSite" id="BXY_0918900.1"/>
    </source>
</evidence>
<dbReference type="Proteomes" id="UP000582659">
    <property type="component" value="Unassembled WGS sequence"/>
</dbReference>
<dbReference type="Proteomes" id="UP000659654">
    <property type="component" value="Unassembled WGS sequence"/>
</dbReference>
<reference evidence="2" key="2">
    <citation type="submission" date="2020-08" db="EMBL/GenBank/DDBJ databases">
        <authorList>
            <person name="Kikuchi T."/>
        </authorList>
    </citation>
    <scope>NUCLEOTIDE SEQUENCE</scope>
    <source>
        <strain evidence="1">Ka4C1</strain>
    </source>
</reference>
<dbReference type="EMBL" id="CAJFCV020000001">
    <property type="protein sequence ID" value="CAG9080583.1"/>
    <property type="molecule type" value="Genomic_DNA"/>
</dbReference>
<keyword evidence="4" id="KW-1185">Reference proteome</keyword>
<sequence>MARHRRRRAGLRNFRESPVQQLWPTARSAASSTKCPHFPHFHSLSTVAAECQDSQSRSVRTRVGVKCRYCGRGFTAYYCIHCEMKGITNCYWIQNLIHSGWIWNGAWVSGWPRPGAGKGLPAQPDCHR</sequence>
<accession>A0A1I7S846</accession>
<dbReference type="Proteomes" id="UP000095284">
    <property type="component" value="Unplaced"/>
</dbReference>